<evidence type="ECO:0000256" key="3">
    <source>
        <dbReference type="ARBA" id="ARBA00022748"/>
    </source>
</evidence>
<evidence type="ECO:0000259" key="9">
    <source>
        <dbReference type="Pfam" id="PF05140"/>
    </source>
</evidence>
<dbReference type="GO" id="GO:0031676">
    <property type="term" value="C:plasma membrane-derived thylakoid membrane"/>
    <property type="evidence" value="ECO:0007669"/>
    <property type="project" value="UniProtKB-SubCell"/>
</dbReference>
<feature type="domain" description="ResB-like" evidence="9">
    <location>
        <begin position="382"/>
        <end position="456"/>
    </location>
</feature>
<comment type="subunit">
    <text evidence="6">May interact with CcsA.</text>
</comment>
<dbReference type="Pfam" id="PF05140">
    <property type="entry name" value="ResB"/>
    <property type="match status" value="2"/>
</dbReference>
<evidence type="ECO:0000256" key="6">
    <source>
        <dbReference type="HAMAP-Rule" id="MF_01392"/>
    </source>
</evidence>
<comment type="subcellular location">
    <subcellularLocation>
        <location evidence="6">Cellular thylakoid membrane</location>
        <topology evidence="6">Multi-pass membrane protein</topology>
    </subcellularLocation>
    <subcellularLocation>
        <location evidence="1">Membrane</location>
        <topology evidence="1">Multi-pass membrane protein</topology>
    </subcellularLocation>
</comment>
<sequence>MSLKPPLETESSPETLLSTPTETDGKPSLLVSGRRAWMRLLRSIADLRLAIALLLAIALFSVSGTLIEQGQAIAYYQQNYPENPALFGFLSWKVLLFLGLDRVYSTWWFLSLLVLFGSSLTACTFTRQLPTLKAARRWQFFKRPGNFEKLALSAELPAGTTDAIADLLQSRSYKVFRAGDTLYARKGIAGRIGPIVVHASMLLVLAGAIWGTLTGFTSQEMIPSGNRFQIHNITSAGPWAQSPMPLDWSLRVNRFWIDYAPDGSIDQFYSDLSVLDGEGNERDRQTIHVNQPLRASGVTFYQTNWGVAGVKVRINNSPQFRLPAAQLDTGGNGRMWGTWVPIKPDMSAGVSLLTRDLQGTLMAYDSAGNLAGAVRTGSSIHLDGVTLFVDELIGSTGLQIKSDPGIPIVYAGFGFLMLGVMMSYVSHSQVWALQSGDRLFVGGKTNRAQLTFERELLGILERLTEQKL</sequence>
<comment type="caution">
    <text evidence="10">The sequence shown here is derived from an EMBL/GenBank/DDBJ whole genome shotgun (WGS) entry which is preliminary data.</text>
</comment>
<keyword evidence="3 6" id="KW-0201">Cytochrome c-type biogenesis</keyword>
<dbReference type="PATRIC" id="fig|582515.4.peg.846"/>
<dbReference type="PANTHER" id="PTHR31566">
    <property type="entry name" value="CYTOCHROME C BIOGENESIS PROTEIN CCS1, CHLOROPLASTIC"/>
    <property type="match status" value="1"/>
</dbReference>
<comment type="similarity">
    <text evidence="6">Belongs to the Ccs1/CcsB family.</text>
</comment>
<evidence type="ECO:0000256" key="2">
    <source>
        <dbReference type="ARBA" id="ARBA00022692"/>
    </source>
</evidence>
<keyword evidence="5 6" id="KW-0472">Membrane</keyword>
<evidence type="ECO:0000256" key="4">
    <source>
        <dbReference type="ARBA" id="ARBA00022989"/>
    </source>
</evidence>
<name>U5DL97_9CHRO</name>
<organism evidence="10 11">
    <name type="scientific">Rubidibacter lacunae KORDI 51-2</name>
    <dbReference type="NCBI Taxonomy" id="582515"/>
    <lineage>
        <taxon>Bacteria</taxon>
        <taxon>Bacillati</taxon>
        <taxon>Cyanobacteriota</taxon>
        <taxon>Cyanophyceae</taxon>
        <taxon>Oscillatoriophycideae</taxon>
        <taxon>Chroococcales</taxon>
        <taxon>Aphanothecaceae</taxon>
        <taxon>Rubidibacter</taxon>
    </lineage>
</organism>
<evidence type="ECO:0000313" key="10">
    <source>
        <dbReference type="EMBL" id="ERN42456.1"/>
    </source>
</evidence>
<dbReference type="FunCoup" id="U5DL97">
    <property type="interactions" value="191"/>
</dbReference>
<feature type="transmembrane region" description="Helical" evidence="8">
    <location>
        <begin position="107"/>
        <end position="126"/>
    </location>
</feature>
<feature type="transmembrane region" description="Helical" evidence="8">
    <location>
        <begin position="408"/>
        <end position="425"/>
    </location>
</feature>
<feature type="domain" description="ResB-like" evidence="9">
    <location>
        <begin position="47"/>
        <end position="317"/>
    </location>
</feature>
<dbReference type="PANTHER" id="PTHR31566:SF0">
    <property type="entry name" value="CYTOCHROME C BIOGENESIS PROTEIN CCS1, CHLOROPLASTIC"/>
    <property type="match status" value="1"/>
</dbReference>
<reference evidence="10 11" key="1">
    <citation type="submission" date="2013-05" db="EMBL/GenBank/DDBJ databases">
        <title>Draft genome sequence of Rubidibacter lacunae KORDI 51-2.</title>
        <authorList>
            <person name="Choi D.H."/>
            <person name="Noh J.H."/>
            <person name="Kwon K.-K."/>
            <person name="Lee J.-H."/>
            <person name="Ryu J.-Y."/>
        </authorList>
    </citation>
    <scope>NUCLEOTIDE SEQUENCE [LARGE SCALE GENOMIC DNA]</scope>
    <source>
        <strain evidence="10 11">KORDI 51-2</strain>
    </source>
</reference>
<keyword evidence="2 6" id="KW-0812">Transmembrane</keyword>
<keyword evidence="6" id="KW-0793">Thylakoid</keyword>
<dbReference type="EMBL" id="ASSJ01000017">
    <property type="protein sequence ID" value="ERN42456.1"/>
    <property type="molecule type" value="Genomic_DNA"/>
</dbReference>
<proteinExistence type="inferred from homology"/>
<dbReference type="HAMAP" id="MF_01392">
    <property type="entry name" value="CytC_Ccs1"/>
    <property type="match status" value="1"/>
</dbReference>
<feature type="transmembrane region" description="Helical" evidence="8">
    <location>
        <begin position="195"/>
        <end position="213"/>
    </location>
</feature>
<keyword evidence="11" id="KW-1185">Reference proteome</keyword>
<evidence type="ECO:0000313" key="11">
    <source>
        <dbReference type="Proteomes" id="UP000016960"/>
    </source>
</evidence>
<gene>
    <name evidence="6" type="primary">ccsB</name>
    <name evidence="6" type="synonym">ccs1</name>
    <name evidence="10" type="ORF">KR51_00007640</name>
</gene>
<dbReference type="InParanoid" id="U5DL97"/>
<feature type="region of interest" description="Disordered" evidence="7">
    <location>
        <begin position="1"/>
        <end position="27"/>
    </location>
</feature>
<dbReference type="GO" id="GO:0017004">
    <property type="term" value="P:cytochrome complex assembly"/>
    <property type="evidence" value="ECO:0007669"/>
    <property type="project" value="UniProtKB-UniRule"/>
</dbReference>
<evidence type="ECO:0000256" key="5">
    <source>
        <dbReference type="ARBA" id="ARBA00023136"/>
    </source>
</evidence>
<dbReference type="eggNOG" id="COG1333">
    <property type="taxonomic scope" value="Bacteria"/>
</dbReference>
<dbReference type="STRING" id="582515.KR51_00007640"/>
<dbReference type="InterPro" id="IPR007816">
    <property type="entry name" value="ResB-like_domain"/>
</dbReference>
<feature type="compositionally biased region" description="Polar residues" evidence="7">
    <location>
        <begin position="9"/>
        <end position="22"/>
    </location>
</feature>
<protein>
    <recommendedName>
        <fullName evidence="6">Cytochrome c biogenesis protein CcsB</fullName>
    </recommendedName>
</protein>
<comment type="function">
    <text evidence="6">Required during biogenesis of c-type cytochromes (cytochrome c6 and cytochrome f) at the step of heme attachment.</text>
</comment>
<dbReference type="AlphaFoldDB" id="U5DL97"/>
<dbReference type="InterPro" id="IPR023494">
    <property type="entry name" value="Cyt_c_bgen_Ccs1/CcsB/ResB"/>
</dbReference>
<accession>U5DL97</accession>
<evidence type="ECO:0000256" key="1">
    <source>
        <dbReference type="ARBA" id="ARBA00004141"/>
    </source>
</evidence>
<keyword evidence="4 6" id="KW-1133">Transmembrane helix</keyword>
<dbReference type="Proteomes" id="UP000016960">
    <property type="component" value="Unassembled WGS sequence"/>
</dbReference>
<feature type="transmembrane region" description="Helical" evidence="8">
    <location>
        <begin position="47"/>
        <end position="67"/>
    </location>
</feature>
<evidence type="ECO:0000256" key="8">
    <source>
        <dbReference type="SAM" id="Phobius"/>
    </source>
</evidence>
<evidence type="ECO:0000256" key="7">
    <source>
        <dbReference type="SAM" id="MobiDB-lite"/>
    </source>
</evidence>